<dbReference type="SUPFAM" id="SSF82199">
    <property type="entry name" value="SET domain"/>
    <property type="match status" value="1"/>
</dbReference>
<proteinExistence type="predicted"/>
<evidence type="ECO:0000256" key="1">
    <source>
        <dbReference type="ARBA" id="ARBA00022603"/>
    </source>
</evidence>
<dbReference type="GO" id="GO:0140999">
    <property type="term" value="F:histone H3K4 trimethyltransferase activity"/>
    <property type="evidence" value="ECO:0007669"/>
    <property type="project" value="UniProtKB-EC"/>
</dbReference>
<sequence>MPPLVMKDFFWALSVVMSRQNLLPGIGYSLIPIWDFCNHKNGEITSSFSDGNCESFAIKDFRRGEEIHICYGERPNYKLFLYSGFVLDGLLPFDSVPFSIDVMFEDDNILLRANKKKNAEKYLAVTTGTVLVHNVEESVQKSQLVKELWYQNILGVCRVATASKEEMKIMWQKNNLMEPLSPENEAKSVERLIKVISNHVGKLQSVDCESAFAANGQRAQIVSSMLQLELALFNRFMAKIE</sequence>
<evidence type="ECO:0000256" key="3">
    <source>
        <dbReference type="ARBA" id="ARBA00022691"/>
    </source>
</evidence>
<dbReference type="Proteomes" id="UP001439008">
    <property type="component" value="Unassembled WGS sequence"/>
</dbReference>
<organism evidence="4 5">
    <name type="scientific">Bonamia ostreae</name>
    <dbReference type="NCBI Taxonomy" id="126728"/>
    <lineage>
        <taxon>Eukaryota</taxon>
        <taxon>Sar</taxon>
        <taxon>Rhizaria</taxon>
        <taxon>Endomyxa</taxon>
        <taxon>Ascetosporea</taxon>
        <taxon>Haplosporida</taxon>
        <taxon>Bonamia</taxon>
    </lineage>
</organism>
<evidence type="ECO:0000256" key="2">
    <source>
        <dbReference type="ARBA" id="ARBA00022679"/>
    </source>
</evidence>
<evidence type="ECO:0000313" key="5">
    <source>
        <dbReference type="Proteomes" id="UP001439008"/>
    </source>
</evidence>
<gene>
    <name evidence="4" type="primary">SETD3</name>
    <name evidence="4" type="ORF">MHBO_004157</name>
</gene>
<protein>
    <submittedName>
        <fullName evidence="4">Histone-lysine N-methyltransferase setd3</fullName>
        <ecNumber evidence="4">2.1.1.354</ecNumber>
    </submittedName>
</protein>
<dbReference type="GO" id="GO:0032259">
    <property type="term" value="P:methylation"/>
    <property type="evidence" value="ECO:0007669"/>
    <property type="project" value="UniProtKB-KW"/>
</dbReference>
<comment type="caution">
    <text evidence="4">The sequence shown here is derived from an EMBL/GenBank/DDBJ whole genome shotgun (WGS) entry which is preliminary data.</text>
</comment>
<keyword evidence="1 4" id="KW-0489">Methyltransferase</keyword>
<dbReference type="InterPro" id="IPR050600">
    <property type="entry name" value="SETD3_SETD6_MTase"/>
</dbReference>
<reference evidence="4 5" key="1">
    <citation type="journal article" date="2024" name="BMC Biol.">
        <title>Comparative genomics of Ascetosporea gives new insight into the evolutionary basis for animal parasitism in Rhizaria.</title>
        <authorList>
            <person name="Hiltunen Thoren M."/>
            <person name="Onut-Brannstrom I."/>
            <person name="Alfjorden A."/>
            <person name="Peckova H."/>
            <person name="Swords F."/>
            <person name="Hooper C."/>
            <person name="Holzer A.S."/>
            <person name="Bass D."/>
            <person name="Burki F."/>
        </authorList>
    </citation>
    <scope>NUCLEOTIDE SEQUENCE [LARGE SCALE GENOMIC DNA]</scope>
    <source>
        <strain evidence="4">20-A016</strain>
    </source>
</reference>
<dbReference type="PANTHER" id="PTHR13271:SF47">
    <property type="entry name" value="ACTIN-HISTIDINE N-METHYLTRANSFERASE"/>
    <property type="match status" value="1"/>
</dbReference>
<accession>A0ABV2ASI4</accession>
<name>A0ABV2ASI4_9EUKA</name>
<keyword evidence="2 4" id="KW-0808">Transferase</keyword>
<keyword evidence="3" id="KW-0949">S-adenosyl-L-methionine</keyword>
<dbReference type="PANTHER" id="PTHR13271">
    <property type="entry name" value="UNCHARACTERIZED PUTATIVE METHYLTRANSFERASE"/>
    <property type="match status" value="1"/>
</dbReference>
<evidence type="ECO:0000313" key="4">
    <source>
        <dbReference type="EMBL" id="MES1922638.1"/>
    </source>
</evidence>
<dbReference type="EMBL" id="JBDODL010003299">
    <property type="protein sequence ID" value="MES1922638.1"/>
    <property type="molecule type" value="Genomic_DNA"/>
</dbReference>
<keyword evidence="5" id="KW-1185">Reference proteome</keyword>
<dbReference type="Gene3D" id="3.90.1410.10">
    <property type="entry name" value="set domain protein methyltransferase, domain 1"/>
    <property type="match status" value="1"/>
</dbReference>
<dbReference type="EC" id="2.1.1.354" evidence="4"/>
<dbReference type="InterPro" id="IPR046341">
    <property type="entry name" value="SET_dom_sf"/>
</dbReference>